<dbReference type="InterPro" id="IPR006225">
    <property type="entry name" value="PsdUridine_synth_RluC/D"/>
</dbReference>
<evidence type="ECO:0000256" key="1">
    <source>
        <dbReference type="ARBA" id="ARBA00000073"/>
    </source>
</evidence>
<evidence type="ECO:0000313" key="9">
    <source>
        <dbReference type="EMBL" id="RKP52881.1"/>
    </source>
</evidence>
<evidence type="ECO:0000256" key="4">
    <source>
        <dbReference type="PIRSR" id="PIRSR606225-1"/>
    </source>
</evidence>
<feature type="active site" evidence="4">
    <location>
        <position position="151"/>
    </location>
</feature>
<dbReference type="RefSeq" id="WP_120977625.1">
    <property type="nucleotide sequence ID" value="NZ_RBZM01000006.1"/>
</dbReference>
<keyword evidence="10" id="KW-1185">Reference proteome</keyword>
<dbReference type="SUPFAM" id="SSF55120">
    <property type="entry name" value="Pseudouridine synthase"/>
    <property type="match status" value="1"/>
</dbReference>
<proteinExistence type="inferred from homology"/>
<dbReference type="EC" id="5.4.99.-" evidence="6"/>
<feature type="region of interest" description="Disordered" evidence="7">
    <location>
        <begin position="1"/>
        <end position="27"/>
    </location>
</feature>
<dbReference type="OrthoDB" id="9773999at2"/>
<evidence type="ECO:0000256" key="5">
    <source>
        <dbReference type="PROSITE-ProRule" id="PRU00182"/>
    </source>
</evidence>
<dbReference type="NCBIfam" id="TIGR00005">
    <property type="entry name" value="rluA_subfam"/>
    <property type="match status" value="1"/>
</dbReference>
<keyword evidence="3 6" id="KW-0413">Isomerase</keyword>
<evidence type="ECO:0000313" key="10">
    <source>
        <dbReference type="Proteomes" id="UP000282076"/>
    </source>
</evidence>
<evidence type="ECO:0000256" key="3">
    <source>
        <dbReference type="ARBA" id="ARBA00023235"/>
    </source>
</evidence>
<comment type="catalytic activity">
    <reaction evidence="1 6">
        <text>a uridine in RNA = a pseudouridine in RNA</text>
        <dbReference type="Rhea" id="RHEA:48348"/>
        <dbReference type="Rhea" id="RHEA-COMP:12068"/>
        <dbReference type="Rhea" id="RHEA-COMP:12069"/>
        <dbReference type="ChEBI" id="CHEBI:65314"/>
        <dbReference type="ChEBI" id="CHEBI:65315"/>
    </reaction>
</comment>
<dbReference type="CDD" id="cd00165">
    <property type="entry name" value="S4"/>
    <property type="match status" value="1"/>
</dbReference>
<sequence length="315" mass="35506">MRKGHSSPRPRGGAFNRGGTSTPPKTFKVTEPGELLVFLLDKLAPQGRNSVKSLLAHGQISVDDRVEKLYNHPLKPGQVVTVRKDRTTVAPPLVGLKIVYEDDAVIVVNKDAGLLSIATEQETELTAYRQLTAHVRIANPSNRIFVLHRLDRDTSGLMMFAKSEKVQQQMQDNWKDVVKERTYVALVEGMVKKTQGTITSWLKETSTLKMYSSFTPNDGQHAVTHYKVLRASRNYSLLEVDLETGRKNQIRVHMQDLGHPIANDKKYGSKTKPFSRLGLHARVLAFEHPVTGKLMRFETDVPKPFLSQFREEPKA</sequence>
<dbReference type="GO" id="GO:0003723">
    <property type="term" value="F:RNA binding"/>
    <property type="evidence" value="ECO:0007669"/>
    <property type="project" value="UniProtKB-KW"/>
</dbReference>
<dbReference type="InterPro" id="IPR020103">
    <property type="entry name" value="PsdUridine_synth_cat_dom_sf"/>
</dbReference>
<comment type="caution">
    <text evidence="9">The sequence shown here is derived from an EMBL/GenBank/DDBJ whole genome shotgun (WGS) entry which is preliminary data.</text>
</comment>
<dbReference type="PROSITE" id="PS01129">
    <property type="entry name" value="PSI_RLU"/>
    <property type="match status" value="1"/>
</dbReference>
<name>A0A494XTA6_9BACL</name>
<dbReference type="GO" id="GO:0140098">
    <property type="term" value="F:catalytic activity, acting on RNA"/>
    <property type="evidence" value="ECO:0007669"/>
    <property type="project" value="UniProtKB-ARBA"/>
</dbReference>
<dbReference type="PANTHER" id="PTHR21600">
    <property type="entry name" value="MITOCHONDRIAL RNA PSEUDOURIDINE SYNTHASE"/>
    <property type="match status" value="1"/>
</dbReference>
<accession>A0A494XTA6</accession>
<dbReference type="AlphaFoldDB" id="A0A494XTA6"/>
<feature type="domain" description="Pseudouridine synthase RsuA/RluA-like" evidence="8">
    <location>
        <begin position="105"/>
        <end position="255"/>
    </location>
</feature>
<dbReference type="InterPro" id="IPR050188">
    <property type="entry name" value="RluA_PseudoU_synthase"/>
</dbReference>
<evidence type="ECO:0000256" key="2">
    <source>
        <dbReference type="ARBA" id="ARBA00010876"/>
    </source>
</evidence>
<keyword evidence="5" id="KW-0694">RNA-binding</keyword>
<protein>
    <recommendedName>
        <fullName evidence="6">Pseudouridine synthase</fullName>
        <ecNumber evidence="6">5.4.99.-</ecNumber>
    </recommendedName>
</protein>
<evidence type="ECO:0000256" key="7">
    <source>
        <dbReference type="SAM" id="MobiDB-lite"/>
    </source>
</evidence>
<reference evidence="9 10" key="1">
    <citation type="submission" date="2018-10" db="EMBL/GenBank/DDBJ databases">
        <title>Cohnella sp. M2MS4P-1, whole genome shotgun sequence.</title>
        <authorList>
            <person name="Tuo L."/>
        </authorList>
    </citation>
    <scope>NUCLEOTIDE SEQUENCE [LARGE SCALE GENOMIC DNA]</scope>
    <source>
        <strain evidence="9 10">M2MS4P-1</strain>
    </source>
</reference>
<dbReference type="Proteomes" id="UP000282076">
    <property type="component" value="Unassembled WGS sequence"/>
</dbReference>
<dbReference type="EMBL" id="RBZM01000006">
    <property type="protein sequence ID" value="RKP52881.1"/>
    <property type="molecule type" value="Genomic_DNA"/>
</dbReference>
<evidence type="ECO:0000259" key="8">
    <source>
        <dbReference type="Pfam" id="PF00849"/>
    </source>
</evidence>
<dbReference type="Pfam" id="PF00849">
    <property type="entry name" value="PseudoU_synth_2"/>
    <property type="match status" value="1"/>
</dbReference>
<dbReference type="Gene3D" id="3.30.2350.10">
    <property type="entry name" value="Pseudouridine synthase"/>
    <property type="match status" value="1"/>
</dbReference>
<comment type="similarity">
    <text evidence="2 6">Belongs to the pseudouridine synthase RluA family.</text>
</comment>
<dbReference type="InterPro" id="IPR006224">
    <property type="entry name" value="PsdUridine_synth_RluA-like_CS"/>
</dbReference>
<dbReference type="CDD" id="cd02869">
    <property type="entry name" value="PseudoU_synth_RluA_like"/>
    <property type="match status" value="1"/>
</dbReference>
<gene>
    <name evidence="9" type="ORF">D7Z26_14085</name>
</gene>
<dbReference type="PANTHER" id="PTHR21600:SF44">
    <property type="entry name" value="RIBOSOMAL LARGE SUBUNIT PSEUDOURIDINE SYNTHASE D"/>
    <property type="match status" value="1"/>
</dbReference>
<organism evidence="9 10">
    <name type="scientific">Cohnella endophytica</name>
    <dbReference type="NCBI Taxonomy" id="2419778"/>
    <lineage>
        <taxon>Bacteria</taxon>
        <taxon>Bacillati</taxon>
        <taxon>Bacillota</taxon>
        <taxon>Bacilli</taxon>
        <taxon>Bacillales</taxon>
        <taxon>Paenibacillaceae</taxon>
        <taxon>Cohnella</taxon>
    </lineage>
</organism>
<dbReference type="GO" id="GO:0009982">
    <property type="term" value="F:pseudouridine synthase activity"/>
    <property type="evidence" value="ECO:0007669"/>
    <property type="project" value="InterPro"/>
</dbReference>
<dbReference type="PROSITE" id="PS50889">
    <property type="entry name" value="S4"/>
    <property type="match status" value="1"/>
</dbReference>
<comment type="function">
    <text evidence="6">Responsible for synthesis of pseudouridine from uracil.</text>
</comment>
<dbReference type="InterPro" id="IPR006145">
    <property type="entry name" value="PsdUridine_synth_RsuA/RluA"/>
</dbReference>
<evidence type="ECO:0000256" key="6">
    <source>
        <dbReference type="RuleBase" id="RU362028"/>
    </source>
</evidence>
<dbReference type="GO" id="GO:0000455">
    <property type="term" value="P:enzyme-directed rRNA pseudouridine synthesis"/>
    <property type="evidence" value="ECO:0007669"/>
    <property type="project" value="TreeGrafter"/>
</dbReference>